<keyword evidence="1" id="KW-0732">Signal</keyword>
<dbReference type="OrthoDB" id="1909293at2759"/>
<reference evidence="3" key="1">
    <citation type="submission" date="2023-05" db="EMBL/GenBank/DDBJ databases">
        <title>Genome and transcriptome analyses reveal genes involved in the formation of fine ridges on petal epidermal cells in Hibiscus trionum.</title>
        <authorList>
            <person name="Koshimizu S."/>
            <person name="Masuda S."/>
            <person name="Ishii T."/>
            <person name="Shirasu K."/>
            <person name="Hoshino A."/>
            <person name="Arita M."/>
        </authorList>
    </citation>
    <scope>NUCLEOTIDE SEQUENCE</scope>
    <source>
        <strain evidence="3">Hamamatsu line</strain>
    </source>
</reference>
<evidence type="ECO:0000256" key="1">
    <source>
        <dbReference type="SAM" id="SignalP"/>
    </source>
</evidence>
<comment type="caution">
    <text evidence="3">The sequence shown here is derived from an EMBL/GenBank/DDBJ whole genome shotgun (WGS) entry which is preliminary data.</text>
</comment>
<dbReference type="EMBL" id="BSYR01000030">
    <property type="protein sequence ID" value="GMI97978.1"/>
    <property type="molecule type" value="Genomic_DNA"/>
</dbReference>
<evidence type="ECO:0000313" key="3">
    <source>
        <dbReference type="EMBL" id="GMI97978.1"/>
    </source>
</evidence>
<gene>
    <name evidence="3" type="ORF">HRI_003467100</name>
</gene>
<evidence type="ECO:0000259" key="2">
    <source>
        <dbReference type="PROSITE" id="PS51277"/>
    </source>
</evidence>
<dbReference type="Pfam" id="PF03181">
    <property type="entry name" value="BURP"/>
    <property type="match status" value="1"/>
</dbReference>
<organism evidence="3 4">
    <name type="scientific">Hibiscus trionum</name>
    <name type="common">Flower of an hour</name>
    <dbReference type="NCBI Taxonomy" id="183268"/>
    <lineage>
        <taxon>Eukaryota</taxon>
        <taxon>Viridiplantae</taxon>
        <taxon>Streptophyta</taxon>
        <taxon>Embryophyta</taxon>
        <taxon>Tracheophyta</taxon>
        <taxon>Spermatophyta</taxon>
        <taxon>Magnoliopsida</taxon>
        <taxon>eudicotyledons</taxon>
        <taxon>Gunneridae</taxon>
        <taxon>Pentapetalae</taxon>
        <taxon>rosids</taxon>
        <taxon>malvids</taxon>
        <taxon>Malvales</taxon>
        <taxon>Malvaceae</taxon>
        <taxon>Malvoideae</taxon>
        <taxon>Hibiscus</taxon>
    </lineage>
</organism>
<dbReference type="SMART" id="SM01045">
    <property type="entry name" value="BURP"/>
    <property type="match status" value="1"/>
</dbReference>
<name>A0A9W7IMI8_HIBTR</name>
<dbReference type="InterPro" id="IPR044816">
    <property type="entry name" value="BURP"/>
</dbReference>
<feature type="signal peptide" evidence="1">
    <location>
        <begin position="1"/>
        <end position="23"/>
    </location>
</feature>
<dbReference type="AlphaFoldDB" id="A0A9W7IMI8"/>
<feature type="domain" description="BURP" evidence="2">
    <location>
        <begin position="63"/>
        <end position="279"/>
    </location>
</feature>
<evidence type="ECO:0000313" key="4">
    <source>
        <dbReference type="Proteomes" id="UP001165190"/>
    </source>
</evidence>
<dbReference type="PROSITE" id="PS51277">
    <property type="entry name" value="BURP"/>
    <property type="match status" value="1"/>
</dbReference>
<proteinExistence type="predicted"/>
<dbReference type="InterPro" id="IPR004873">
    <property type="entry name" value="BURP_dom"/>
</dbReference>
<protein>
    <recommendedName>
        <fullName evidence="2">BURP domain-containing protein</fullName>
    </recommendedName>
</protein>
<sequence>MGNGVVYCSILLLLFVKLGPGLSSNIGVDDVLQLPGTEHREDRKHHLHGQMNSDPTSPGVKIFGFLKDIEVGNTRPFYFAHIQDPTSLEFFPEEQIRDIPFTSEALPQLLRFFSFSSDSPQAMTMKQTLELCESEPPKEEVHHCATSLESLLDFAHRVFGSDRITILRSPLVSNSTPPVQNYTVVESKEIWTGKMIPCHYQKYPYAVYTCHFDMVSRNKLFALSLRGDNGDTVNPVFICHLDTSMWDADHIAFRALGVKPGESEVCHIMPAQDLFLLPK</sequence>
<feature type="chain" id="PRO_5040854044" description="BURP domain-containing protein" evidence="1">
    <location>
        <begin position="24"/>
        <end position="279"/>
    </location>
</feature>
<dbReference type="PANTHER" id="PTHR31236">
    <property type="entry name" value="BURP DOMAIN PROTEIN USPL1-LIKE"/>
    <property type="match status" value="1"/>
</dbReference>
<dbReference type="Proteomes" id="UP001165190">
    <property type="component" value="Unassembled WGS sequence"/>
</dbReference>
<accession>A0A9W7IMI8</accession>
<keyword evidence="4" id="KW-1185">Reference proteome</keyword>
<dbReference type="PANTHER" id="PTHR31236:SF32">
    <property type="entry name" value="BURP DOMAIN PROTEIN USPL1-LIKE"/>
    <property type="match status" value="1"/>
</dbReference>